<proteinExistence type="predicted"/>
<dbReference type="PROSITE" id="PS51257">
    <property type="entry name" value="PROKAR_LIPOPROTEIN"/>
    <property type="match status" value="1"/>
</dbReference>
<organism evidence="2 3">
    <name type="scientific">Kingella pumchi</name>
    <dbReference type="NCBI Taxonomy" id="2779506"/>
    <lineage>
        <taxon>Bacteria</taxon>
        <taxon>Pseudomonadati</taxon>
        <taxon>Pseudomonadota</taxon>
        <taxon>Betaproteobacteria</taxon>
        <taxon>Neisseriales</taxon>
        <taxon>Neisseriaceae</taxon>
        <taxon>Kingella</taxon>
    </lineage>
</organism>
<dbReference type="RefSeq" id="WP_238745648.1">
    <property type="nucleotide sequence ID" value="NZ_JAKOOW010000008.1"/>
</dbReference>
<comment type="caution">
    <text evidence="2">The sequence shown here is derived from an EMBL/GenBank/DDBJ whole genome shotgun (WGS) entry which is preliminary data.</text>
</comment>
<gene>
    <name evidence="2" type="ORF">MB824_02450</name>
</gene>
<name>A0ABS9NKN0_9NEIS</name>
<dbReference type="EMBL" id="JAKOOW010000008">
    <property type="protein sequence ID" value="MCG6503355.1"/>
    <property type="molecule type" value="Genomic_DNA"/>
</dbReference>
<dbReference type="Proteomes" id="UP001298424">
    <property type="component" value="Unassembled WGS sequence"/>
</dbReference>
<evidence type="ECO:0000256" key="1">
    <source>
        <dbReference type="SAM" id="SignalP"/>
    </source>
</evidence>
<protein>
    <recommendedName>
        <fullName evidence="4">Lipoprotein</fullName>
    </recommendedName>
</protein>
<evidence type="ECO:0008006" key="4">
    <source>
        <dbReference type="Google" id="ProtNLM"/>
    </source>
</evidence>
<accession>A0ABS9NKN0</accession>
<keyword evidence="1" id="KW-0732">Signal</keyword>
<feature type="signal peptide" evidence="1">
    <location>
        <begin position="1"/>
        <end position="25"/>
    </location>
</feature>
<sequence length="165" mass="18059">MKFWQNLGKNLSKAALLLGSIALLAACSNPEVEDLKAISEAVKATGYSKEANQKFQDRLMAAKSEEEQKAIVEEMLVFFRPLPEKLNALNLQSEEGKAIRNNLSQGMGEMVAGIEKGFKLDAKDPNNAAAMMEAQKQMMSGQQKLMAAQTQLAAAAAKHKLKFEE</sequence>
<evidence type="ECO:0000313" key="2">
    <source>
        <dbReference type="EMBL" id="MCG6503355.1"/>
    </source>
</evidence>
<keyword evidence="3" id="KW-1185">Reference proteome</keyword>
<evidence type="ECO:0000313" key="3">
    <source>
        <dbReference type="Proteomes" id="UP001298424"/>
    </source>
</evidence>
<feature type="chain" id="PRO_5047410236" description="Lipoprotein" evidence="1">
    <location>
        <begin position="26"/>
        <end position="165"/>
    </location>
</feature>
<reference evidence="2 3" key="1">
    <citation type="submission" date="2022-02" db="EMBL/GenBank/DDBJ databases">
        <title>Genome sequence data of Kingella unionensis sp. nov. strain CICC 24913 (CCUG 75125).</title>
        <authorList>
            <person name="Xiao M."/>
        </authorList>
    </citation>
    <scope>NUCLEOTIDE SEQUENCE [LARGE SCALE GENOMIC DNA]</scope>
    <source>
        <strain evidence="2 3">CICC 24913</strain>
    </source>
</reference>